<reference evidence="2" key="1">
    <citation type="submission" date="2022-05" db="EMBL/GenBank/DDBJ databases">
        <authorList>
            <person name="Colautti A."/>
            <person name="Iacumin L."/>
        </authorList>
    </citation>
    <scope>NUCLEOTIDE SEQUENCE</scope>
    <source>
        <strain evidence="2">SK 55</strain>
    </source>
</reference>
<gene>
    <name evidence="2" type="ORF">M9R32_14025</name>
</gene>
<dbReference type="InterPro" id="IPR051678">
    <property type="entry name" value="AGP_Transferase"/>
</dbReference>
<keyword evidence="3" id="KW-1185">Reference proteome</keyword>
<dbReference type="EMBL" id="JAMKBJ010000015">
    <property type="protein sequence ID" value="MCZ8538310.1"/>
    <property type="molecule type" value="Genomic_DNA"/>
</dbReference>
<feature type="domain" description="Aminoglycoside phosphotransferase" evidence="1">
    <location>
        <begin position="5"/>
        <end position="216"/>
    </location>
</feature>
<evidence type="ECO:0000313" key="3">
    <source>
        <dbReference type="Proteomes" id="UP001152173"/>
    </source>
</evidence>
<evidence type="ECO:0000313" key="2">
    <source>
        <dbReference type="EMBL" id="MCZ8538310.1"/>
    </source>
</evidence>
<sequence>MVNKSLVFRFPKYEKGIEQLNRETAILEAIHNRLKLPTPYPRYQSFEPREVGMVFTGYHLIEGTHLWKQDFLKIENEETVSQLAAQLVSFLVELHATPLESISGLGQKQVKTPQEEIGELFKNIQTKLYPFMRKDAQDQVSHRFESFLNDDLQVIPTLIHGDFGCSNILWNPQENRISGIIDFGGAGIGDPAYDLAGILSSYGEDFFNRCIALYPNGKEIAQRVHFYRSTFALQEALHGLDNNDAEAFENGIQAYR</sequence>
<dbReference type="AlphaFoldDB" id="A0A9X3LHV7"/>
<evidence type="ECO:0000259" key="1">
    <source>
        <dbReference type="Pfam" id="PF01636"/>
    </source>
</evidence>
<dbReference type="SUPFAM" id="SSF56112">
    <property type="entry name" value="Protein kinase-like (PK-like)"/>
    <property type="match status" value="1"/>
</dbReference>
<comment type="caution">
    <text evidence="2">The sequence shown here is derived from an EMBL/GenBank/DDBJ whole genome shotgun (WGS) entry which is preliminary data.</text>
</comment>
<accession>A0A9X3LHV7</accession>
<dbReference type="Gene3D" id="3.30.200.20">
    <property type="entry name" value="Phosphorylase Kinase, domain 1"/>
    <property type="match status" value="1"/>
</dbReference>
<organism evidence="2 3">
    <name type="scientific">Paenisporosarcina quisquiliarum</name>
    <dbReference type="NCBI Taxonomy" id="365346"/>
    <lineage>
        <taxon>Bacteria</taxon>
        <taxon>Bacillati</taxon>
        <taxon>Bacillota</taxon>
        <taxon>Bacilli</taxon>
        <taxon>Bacillales</taxon>
        <taxon>Caryophanaceae</taxon>
        <taxon>Paenisporosarcina</taxon>
    </lineage>
</organism>
<dbReference type="InterPro" id="IPR011009">
    <property type="entry name" value="Kinase-like_dom_sf"/>
</dbReference>
<dbReference type="PANTHER" id="PTHR21310">
    <property type="entry name" value="AMINOGLYCOSIDE PHOSPHOTRANSFERASE-RELATED-RELATED"/>
    <property type="match status" value="1"/>
</dbReference>
<dbReference type="PANTHER" id="PTHR21310:SF15">
    <property type="entry name" value="AMINOGLYCOSIDE PHOSPHOTRANSFERASE DOMAIN-CONTAINING PROTEIN"/>
    <property type="match status" value="1"/>
</dbReference>
<dbReference type="Gene3D" id="3.90.1200.10">
    <property type="match status" value="1"/>
</dbReference>
<dbReference type="Proteomes" id="UP001152173">
    <property type="component" value="Unassembled WGS sequence"/>
</dbReference>
<dbReference type="InterPro" id="IPR002575">
    <property type="entry name" value="Aminoglycoside_PTrfase"/>
</dbReference>
<dbReference type="Pfam" id="PF01636">
    <property type="entry name" value="APH"/>
    <property type="match status" value="1"/>
</dbReference>
<proteinExistence type="predicted"/>
<name>A0A9X3LHV7_9BACL</name>
<protein>
    <submittedName>
        <fullName evidence="2">Aminoglycoside phosphotransferase family protein</fullName>
    </submittedName>
</protein>